<dbReference type="InterPro" id="IPR023210">
    <property type="entry name" value="NADP_OxRdtase_dom"/>
</dbReference>
<dbReference type="PROSITE" id="PS00798">
    <property type="entry name" value="ALDOKETO_REDUCTASE_1"/>
    <property type="match status" value="1"/>
</dbReference>
<dbReference type="PIRSF" id="PIRSF000097">
    <property type="entry name" value="AKR"/>
    <property type="match status" value="1"/>
</dbReference>
<dbReference type="InterPro" id="IPR020471">
    <property type="entry name" value="AKR"/>
</dbReference>
<comment type="similarity">
    <text evidence="1">Belongs to the aldo/keto reductase family.</text>
</comment>
<dbReference type="PRINTS" id="PR00069">
    <property type="entry name" value="ALDKETRDTASE"/>
</dbReference>
<protein>
    <submittedName>
        <fullName evidence="5">Aldo/keto reductase</fullName>
    </submittedName>
</protein>
<evidence type="ECO:0000256" key="3">
    <source>
        <dbReference type="ARBA" id="ARBA00023002"/>
    </source>
</evidence>
<evidence type="ECO:0000256" key="2">
    <source>
        <dbReference type="ARBA" id="ARBA00022857"/>
    </source>
</evidence>
<dbReference type="InterPro" id="IPR018170">
    <property type="entry name" value="Aldo/ket_reductase_CS"/>
</dbReference>
<accession>A0ABS3KT95</accession>
<proteinExistence type="inferred from homology"/>
<sequence length="276" mass="30165">MINIPVETTPRLSIPKLGLGTFKLTGAEGQKAIEGALRLGYRHLDTAARYENEAEVGAAIRASGVAREDIFLTSKVWWDQLEPEALHRSLEASLARLQVDSLDLFLIHWPNPTMDLEGAVKVLKAAQGSGLIRAWGVANFPVARMQELEALGETPAALQVEYHVQLSQAPLLDWCRKHDIVLEAYSPLGQGILHDQPVLAEIGRKHGASAAQVALAWLLRQPLVVPIPRSSRAEGQQSNLDAVALASQLDEHDLAKINTLPKDKRCVNPAFAPAWD</sequence>
<reference evidence="5 6" key="1">
    <citation type="submission" date="2020-09" db="EMBL/GenBank/DDBJ databases">
        <title>Roseomonas.</title>
        <authorList>
            <person name="Zhu W."/>
        </authorList>
    </citation>
    <scope>NUCLEOTIDE SEQUENCE [LARGE SCALE GENOMIC DNA]</scope>
    <source>
        <strain evidence="5 6">573</strain>
    </source>
</reference>
<dbReference type="RefSeq" id="WP_207418862.1">
    <property type="nucleotide sequence ID" value="NZ_CP061177.1"/>
</dbReference>
<evidence type="ECO:0000259" key="4">
    <source>
        <dbReference type="Pfam" id="PF00248"/>
    </source>
</evidence>
<evidence type="ECO:0000313" key="6">
    <source>
        <dbReference type="Proteomes" id="UP001518989"/>
    </source>
</evidence>
<comment type="caution">
    <text evidence="5">The sequence shown here is derived from an EMBL/GenBank/DDBJ whole genome shotgun (WGS) entry which is preliminary data.</text>
</comment>
<feature type="domain" description="NADP-dependent oxidoreductase" evidence="4">
    <location>
        <begin position="16"/>
        <end position="259"/>
    </location>
</feature>
<dbReference type="Gene3D" id="3.20.20.100">
    <property type="entry name" value="NADP-dependent oxidoreductase domain"/>
    <property type="match status" value="1"/>
</dbReference>
<evidence type="ECO:0000256" key="1">
    <source>
        <dbReference type="ARBA" id="ARBA00007905"/>
    </source>
</evidence>
<keyword evidence="6" id="KW-1185">Reference proteome</keyword>
<name>A0ABS3KT95_9PROT</name>
<keyword evidence="3" id="KW-0560">Oxidoreductase</keyword>
<dbReference type="PANTHER" id="PTHR43827:SF3">
    <property type="entry name" value="NADP-DEPENDENT OXIDOREDUCTASE DOMAIN-CONTAINING PROTEIN"/>
    <property type="match status" value="1"/>
</dbReference>
<dbReference type="Pfam" id="PF00248">
    <property type="entry name" value="Aldo_ket_red"/>
    <property type="match status" value="1"/>
</dbReference>
<keyword evidence="2" id="KW-0521">NADP</keyword>
<dbReference type="PANTHER" id="PTHR43827">
    <property type="entry name" value="2,5-DIKETO-D-GLUCONIC ACID REDUCTASE"/>
    <property type="match status" value="1"/>
</dbReference>
<dbReference type="EMBL" id="JACTNG010000009">
    <property type="protein sequence ID" value="MBO1080695.1"/>
    <property type="molecule type" value="Genomic_DNA"/>
</dbReference>
<gene>
    <name evidence="5" type="ORF">IAI61_16745</name>
</gene>
<organism evidence="5 6">
    <name type="scientific">Roseomonas haemaphysalidis</name>
    <dbReference type="NCBI Taxonomy" id="2768162"/>
    <lineage>
        <taxon>Bacteria</taxon>
        <taxon>Pseudomonadati</taxon>
        <taxon>Pseudomonadota</taxon>
        <taxon>Alphaproteobacteria</taxon>
        <taxon>Acetobacterales</taxon>
        <taxon>Roseomonadaceae</taxon>
        <taxon>Roseomonas</taxon>
    </lineage>
</organism>
<dbReference type="SUPFAM" id="SSF51430">
    <property type="entry name" value="NAD(P)-linked oxidoreductase"/>
    <property type="match status" value="1"/>
</dbReference>
<evidence type="ECO:0000313" key="5">
    <source>
        <dbReference type="EMBL" id="MBO1080695.1"/>
    </source>
</evidence>
<dbReference type="InterPro" id="IPR036812">
    <property type="entry name" value="NAD(P)_OxRdtase_dom_sf"/>
</dbReference>
<dbReference type="Proteomes" id="UP001518989">
    <property type="component" value="Unassembled WGS sequence"/>
</dbReference>